<dbReference type="Gene3D" id="3.40.50.2000">
    <property type="entry name" value="Glycogen Phosphorylase B"/>
    <property type="match status" value="2"/>
</dbReference>
<keyword evidence="1 2" id="KW-0808">Transferase</keyword>
<dbReference type="Pfam" id="PF13692">
    <property type="entry name" value="Glyco_trans_1_4"/>
    <property type="match status" value="1"/>
</dbReference>
<evidence type="ECO:0000313" key="2">
    <source>
        <dbReference type="EMBL" id="ADJ29194.1"/>
    </source>
</evidence>
<dbReference type="GO" id="GO:0009103">
    <property type="term" value="P:lipopolysaccharide biosynthetic process"/>
    <property type="evidence" value="ECO:0007669"/>
    <property type="project" value="TreeGrafter"/>
</dbReference>
<gene>
    <name evidence="2" type="ordered locus">Nwat_2370</name>
</gene>
<dbReference type="AlphaFoldDB" id="D8K951"/>
<dbReference type="CDD" id="cd03801">
    <property type="entry name" value="GT4_PimA-like"/>
    <property type="match status" value="1"/>
</dbReference>
<organism evidence="2 3">
    <name type="scientific">Nitrosococcus watsoni (strain C-113)</name>
    <dbReference type="NCBI Taxonomy" id="105559"/>
    <lineage>
        <taxon>Bacteria</taxon>
        <taxon>Pseudomonadati</taxon>
        <taxon>Pseudomonadota</taxon>
        <taxon>Gammaproteobacteria</taxon>
        <taxon>Chromatiales</taxon>
        <taxon>Chromatiaceae</taxon>
        <taxon>Nitrosococcus</taxon>
    </lineage>
</organism>
<dbReference type="KEGG" id="nwa:Nwat_2370"/>
<dbReference type="eggNOG" id="COG0438">
    <property type="taxonomic scope" value="Bacteria"/>
</dbReference>
<name>D8K951_NITWC</name>
<accession>D8K951</accession>
<protein>
    <submittedName>
        <fullName evidence="2">Glycosyl transferase group 1</fullName>
    </submittedName>
</protein>
<dbReference type="EMBL" id="CP002086">
    <property type="protein sequence ID" value="ADJ29194.1"/>
    <property type="molecule type" value="Genomic_DNA"/>
</dbReference>
<evidence type="ECO:0000313" key="3">
    <source>
        <dbReference type="Proteomes" id="UP000000393"/>
    </source>
</evidence>
<proteinExistence type="predicted"/>
<keyword evidence="3" id="KW-1185">Reference proteome</keyword>
<dbReference type="CAZy" id="GT4">
    <property type="family name" value="Glycosyltransferase Family 4"/>
</dbReference>
<dbReference type="PANTHER" id="PTHR46401:SF2">
    <property type="entry name" value="GLYCOSYLTRANSFERASE WBBK-RELATED"/>
    <property type="match status" value="1"/>
</dbReference>
<dbReference type="SUPFAM" id="SSF53756">
    <property type="entry name" value="UDP-Glycosyltransferase/glycogen phosphorylase"/>
    <property type="match status" value="1"/>
</dbReference>
<reference evidence="2 3" key="1">
    <citation type="submission" date="2010-06" db="EMBL/GenBank/DDBJ databases">
        <title>Complete sequence of chromosome of Nitrosococcus watsoni C-113.</title>
        <authorList>
            <consortium name="US DOE Joint Genome Institute"/>
            <person name="Lucas S."/>
            <person name="Copeland A."/>
            <person name="Lapidus A."/>
            <person name="Cheng J.-F."/>
            <person name="Bruce D."/>
            <person name="Goodwin L."/>
            <person name="Pitluck S."/>
            <person name="Malfatti S.A."/>
            <person name="Chain P.S.G."/>
            <person name="Land M."/>
            <person name="Hauser L."/>
            <person name="Kyrpides N."/>
            <person name="Ivanova N."/>
            <person name="Cambell M.A."/>
            <person name="Heidelberg J.F."/>
            <person name="Klotz M.G."/>
            <person name="Woyke T."/>
        </authorList>
    </citation>
    <scope>NUCLEOTIDE SEQUENCE [LARGE SCALE GENOMIC DNA]</scope>
    <source>
        <strain evidence="2 3">C-113</strain>
    </source>
</reference>
<dbReference type="STRING" id="105559.Nwat_2370"/>
<dbReference type="PANTHER" id="PTHR46401">
    <property type="entry name" value="GLYCOSYLTRANSFERASE WBBK-RELATED"/>
    <property type="match status" value="1"/>
</dbReference>
<dbReference type="HOGENOM" id="CLU_749712_0_0_6"/>
<dbReference type="RefSeq" id="WP_013221265.1">
    <property type="nucleotide sequence ID" value="NC_014315.1"/>
</dbReference>
<sequence length="368" mass="41882">MNIGFISNWCNRGQGIVTRQIRSIFAEAGHDTYVLARPTRTRAAMSNLIDSREEWQVPRLTHGSAYDMPLEEYVAWAKQSTLDVLFCDMNMQFEAIAAIRRLGVRTIGRFVWEAFHPDYVATVKQAYDIVYSLTRCEQENYRKVGIASPYVRFGLAPSLTAFSPTKRTDALYFFFHGGTQGTRKPIQATLRAFKQVKNPHIRLIIKSQCIDKASEPVIIEDDPRMTHIVADLPFEEHRRLFSSCHVCLCPSRWEGLGVHLFEALAYGMPVISNDIAPINEVIRHGRSGLLARSFSKRKNRCGLPIFEPDEGHLQECIEELSDPVRLSALAASTQAEAKRFDWALTRQDYLELATCVRENLSRRQKNGG</sequence>
<dbReference type="Proteomes" id="UP000000393">
    <property type="component" value="Chromosome"/>
</dbReference>
<dbReference type="OrthoDB" id="5416057at2"/>
<dbReference type="GO" id="GO:0016757">
    <property type="term" value="F:glycosyltransferase activity"/>
    <property type="evidence" value="ECO:0007669"/>
    <property type="project" value="TreeGrafter"/>
</dbReference>
<evidence type="ECO:0000256" key="1">
    <source>
        <dbReference type="ARBA" id="ARBA00022679"/>
    </source>
</evidence>